<dbReference type="RefSeq" id="WP_093366067.1">
    <property type="nucleotide sequence ID" value="NZ_FOZZ01000007.1"/>
</dbReference>
<dbReference type="EMBL" id="FOZZ01000007">
    <property type="protein sequence ID" value="SFS94998.1"/>
    <property type="molecule type" value="Genomic_DNA"/>
</dbReference>
<dbReference type="AlphaFoldDB" id="A0A1I6U0W2"/>
<dbReference type="OrthoDB" id="4174719at2"/>
<dbReference type="GO" id="GO:0030091">
    <property type="term" value="P:protein repair"/>
    <property type="evidence" value="ECO:0007669"/>
    <property type="project" value="InterPro"/>
</dbReference>
<dbReference type="NCBIfam" id="NF004036">
    <property type="entry name" value="PRK05508.1"/>
    <property type="match status" value="1"/>
</dbReference>
<dbReference type="SUPFAM" id="SSF51316">
    <property type="entry name" value="Mss4-like"/>
    <property type="match status" value="1"/>
</dbReference>
<dbReference type="GO" id="GO:0006979">
    <property type="term" value="P:response to oxidative stress"/>
    <property type="evidence" value="ECO:0007669"/>
    <property type="project" value="InterPro"/>
</dbReference>
<evidence type="ECO:0000256" key="4">
    <source>
        <dbReference type="ARBA" id="ARBA00022833"/>
    </source>
</evidence>
<dbReference type="InterPro" id="IPR011057">
    <property type="entry name" value="Mss4-like_sf"/>
</dbReference>
<evidence type="ECO:0000256" key="7">
    <source>
        <dbReference type="SAM" id="SignalP"/>
    </source>
</evidence>
<sequence length="164" mass="18185">MQIRALSILLVSCGLIAFSCQQKATDAVHTSRNKQKIITNMSDSNKYNELSPEEEYIILHKGTERPFTGALLNNKAAGTYICKRCDAPLYLSKDKFESHCGWPSFDDEIPGAVRKETDADGRRTEILCAKCGGHLGHVFEGEGFTAKNTRHCVNSLSMKFVPAE</sequence>
<keyword evidence="7" id="KW-0732">Signal</keyword>
<evidence type="ECO:0000256" key="6">
    <source>
        <dbReference type="ARBA" id="ARBA00048488"/>
    </source>
</evidence>
<reference evidence="9 10" key="1">
    <citation type="submission" date="2016-10" db="EMBL/GenBank/DDBJ databases">
        <authorList>
            <person name="de Groot N.N."/>
        </authorList>
    </citation>
    <scope>NUCLEOTIDE SEQUENCE [LARGE SCALE GENOMIC DNA]</scope>
    <source>
        <strain evidence="9 10">DSM 22789</strain>
    </source>
</reference>
<comment type="catalytic activity">
    <reaction evidence="6">
        <text>L-methionyl-[protein] + [thioredoxin]-disulfide + H2O = L-methionyl-(R)-S-oxide-[protein] + [thioredoxin]-dithiol</text>
        <dbReference type="Rhea" id="RHEA:24164"/>
        <dbReference type="Rhea" id="RHEA-COMP:10698"/>
        <dbReference type="Rhea" id="RHEA-COMP:10700"/>
        <dbReference type="Rhea" id="RHEA-COMP:12313"/>
        <dbReference type="Rhea" id="RHEA-COMP:12314"/>
        <dbReference type="ChEBI" id="CHEBI:15377"/>
        <dbReference type="ChEBI" id="CHEBI:16044"/>
        <dbReference type="ChEBI" id="CHEBI:29950"/>
        <dbReference type="ChEBI" id="CHEBI:45764"/>
        <dbReference type="ChEBI" id="CHEBI:50058"/>
        <dbReference type="EC" id="1.8.4.12"/>
    </reaction>
</comment>
<dbReference type="Proteomes" id="UP000198785">
    <property type="component" value="Unassembled WGS sequence"/>
</dbReference>
<evidence type="ECO:0000313" key="10">
    <source>
        <dbReference type="Proteomes" id="UP000198785"/>
    </source>
</evidence>
<evidence type="ECO:0000256" key="5">
    <source>
        <dbReference type="ARBA" id="ARBA00023002"/>
    </source>
</evidence>
<evidence type="ECO:0000256" key="2">
    <source>
        <dbReference type="ARBA" id="ARBA00012499"/>
    </source>
</evidence>
<gene>
    <name evidence="9" type="ORF">SAMN05660206_107183</name>
</gene>
<dbReference type="InterPro" id="IPR028427">
    <property type="entry name" value="Met_Sox_Rdtase_MsrB"/>
</dbReference>
<evidence type="ECO:0000256" key="3">
    <source>
        <dbReference type="ARBA" id="ARBA00022723"/>
    </source>
</evidence>
<dbReference type="PANTHER" id="PTHR46081">
    <property type="entry name" value="PEPTIDE METHIONINE SULFOXIDE REDUCTASE 2"/>
    <property type="match status" value="1"/>
</dbReference>
<dbReference type="PROSITE" id="PS51790">
    <property type="entry name" value="MSRB"/>
    <property type="match status" value="1"/>
</dbReference>
<keyword evidence="5" id="KW-0560">Oxidoreductase</keyword>
<feature type="domain" description="MsrB" evidence="8">
    <location>
        <begin position="43"/>
        <end position="163"/>
    </location>
</feature>
<dbReference type="PANTHER" id="PTHR46081:SF8">
    <property type="entry name" value="PEPTIDE METHIONINE SULFOXIDE REDUCTASE 2"/>
    <property type="match status" value="1"/>
</dbReference>
<dbReference type="GO" id="GO:0046872">
    <property type="term" value="F:metal ion binding"/>
    <property type="evidence" value="ECO:0007669"/>
    <property type="project" value="UniProtKB-KW"/>
</dbReference>
<dbReference type="InterPro" id="IPR002579">
    <property type="entry name" value="Met_Sox_Rdtase_MsrB_dom"/>
</dbReference>
<keyword evidence="4" id="KW-0862">Zinc</keyword>
<dbReference type="Gene3D" id="2.170.150.20">
    <property type="entry name" value="Peptide methionine sulfoxide reductase"/>
    <property type="match status" value="1"/>
</dbReference>
<accession>A0A1I6U0W2</accession>
<dbReference type="EC" id="1.8.4.12" evidence="2"/>
<keyword evidence="10" id="KW-1185">Reference proteome</keyword>
<protein>
    <recommendedName>
        <fullName evidence="2">peptide-methionine (R)-S-oxide reductase</fullName>
        <ecNumber evidence="2">1.8.4.12</ecNumber>
    </recommendedName>
</protein>
<evidence type="ECO:0000313" key="9">
    <source>
        <dbReference type="EMBL" id="SFS94998.1"/>
    </source>
</evidence>
<proteinExistence type="predicted"/>
<feature type="signal peptide" evidence="7">
    <location>
        <begin position="1"/>
        <end position="24"/>
    </location>
</feature>
<name>A0A1I6U0W2_9SPHI</name>
<comment type="cofactor">
    <cofactor evidence="1">
        <name>Zn(2+)</name>
        <dbReference type="ChEBI" id="CHEBI:29105"/>
    </cofactor>
</comment>
<evidence type="ECO:0000259" key="8">
    <source>
        <dbReference type="PROSITE" id="PS51790"/>
    </source>
</evidence>
<organism evidence="9 10">
    <name type="scientific">Sphingobacterium wenxiniae</name>
    <dbReference type="NCBI Taxonomy" id="683125"/>
    <lineage>
        <taxon>Bacteria</taxon>
        <taxon>Pseudomonadati</taxon>
        <taxon>Bacteroidota</taxon>
        <taxon>Sphingobacteriia</taxon>
        <taxon>Sphingobacteriales</taxon>
        <taxon>Sphingobacteriaceae</taxon>
        <taxon>Sphingobacterium</taxon>
    </lineage>
</organism>
<dbReference type="NCBIfam" id="TIGR00357">
    <property type="entry name" value="peptide-methionine (R)-S-oxide reductase MsrB"/>
    <property type="match status" value="1"/>
</dbReference>
<keyword evidence="3" id="KW-0479">Metal-binding</keyword>
<dbReference type="GO" id="GO:0033743">
    <property type="term" value="F:peptide-methionine (R)-S-oxide reductase activity"/>
    <property type="evidence" value="ECO:0007669"/>
    <property type="project" value="UniProtKB-EC"/>
</dbReference>
<dbReference type="PROSITE" id="PS51257">
    <property type="entry name" value="PROKAR_LIPOPROTEIN"/>
    <property type="match status" value="1"/>
</dbReference>
<feature type="chain" id="PRO_5011459637" description="peptide-methionine (R)-S-oxide reductase" evidence="7">
    <location>
        <begin position="25"/>
        <end position="164"/>
    </location>
</feature>
<evidence type="ECO:0000256" key="1">
    <source>
        <dbReference type="ARBA" id="ARBA00001947"/>
    </source>
</evidence>
<dbReference type="STRING" id="683125.SAMN05660206_107183"/>
<dbReference type="Pfam" id="PF01641">
    <property type="entry name" value="SelR"/>
    <property type="match status" value="1"/>
</dbReference>